<accession>A0A9W9PTK9</accession>
<dbReference type="PANTHER" id="PTHR31904">
    <property type="entry name" value="BYPASS OF STOP CODON PROTEIN 5-RELATED"/>
    <property type="match status" value="1"/>
</dbReference>
<dbReference type="Proteomes" id="UP001147746">
    <property type="component" value="Unassembled WGS sequence"/>
</dbReference>
<dbReference type="PANTHER" id="PTHR31904:SF1">
    <property type="entry name" value="BYPASS OF STOP CODON PROTEIN 5-RELATED"/>
    <property type="match status" value="1"/>
</dbReference>
<evidence type="ECO:0000313" key="1">
    <source>
        <dbReference type="EMBL" id="KAJ5311030.1"/>
    </source>
</evidence>
<proteinExistence type="predicted"/>
<dbReference type="Gene3D" id="2.60.40.640">
    <property type="match status" value="1"/>
</dbReference>
<dbReference type="InterPro" id="IPR039634">
    <property type="entry name" value="Bul1-like"/>
</dbReference>
<reference evidence="1" key="2">
    <citation type="journal article" date="2023" name="IMA Fungus">
        <title>Comparative genomic study of the Penicillium genus elucidates a diverse pangenome and 15 lateral gene transfer events.</title>
        <authorList>
            <person name="Petersen C."/>
            <person name="Sorensen T."/>
            <person name="Nielsen M.R."/>
            <person name="Sondergaard T.E."/>
            <person name="Sorensen J.L."/>
            <person name="Fitzpatrick D.A."/>
            <person name="Frisvad J.C."/>
            <person name="Nielsen K.L."/>
        </authorList>
    </citation>
    <scope>NUCLEOTIDE SEQUENCE</scope>
    <source>
        <strain evidence="1">IBT 21472</strain>
    </source>
</reference>
<dbReference type="InterPro" id="IPR014752">
    <property type="entry name" value="Arrestin-like_C"/>
</dbReference>
<reference evidence="1" key="1">
    <citation type="submission" date="2022-12" db="EMBL/GenBank/DDBJ databases">
        <authorList>
            <person name="Petersen C."/>
        </authorList>
    </citation>
    <scope>NUCLEOTIDE SEQUENCE</scope>
    <source>
        <strain evidence="1">IBT 21472</strain>
    </source>
</reference>
<dbReference type="AlphaFoldDB" id="A0A9W9PTK9"/>
<evidence type="ECO:0008006" key="3">
    <source>
        <dbReference type="Google" id="ProtNLM"/>
    </source>
</evidence>
<evidence type="ECO:0000313" key="2">
    <source>
        <dbReference type="Proteomes" id="UP001147746"/>
    </source>
</evidence>
<keyword evidence="2" id="KW-1185">Reference proteome</keyword>
<sequence>MKRPRVEFVLSDPQGSSAIYKTDDIIDGEILFTPHRQVKVENVTISLQGIMRMEVENMYTHIPVSTNVLEKPFLRMDFPVFDGLFDTILESGKMHHIPFKFVVPQQLPVQVCHHECANFQIQQEHLQLPASLGTVSRLLNAGDDMAPKTSQINYYIKFEVWDSDALKGCQAKKTQEALCPVYILPTRQESAPLLTSHSKYYKLQTEKNLGRGILSSSIGALIASVAQPPAIQLHNLQPEDASIPLKFNLRFEPTHEGQLPPNHLSTQFKLKAFTFYGVEPWHKFPDLKNDSTMGPQQALCMPLRNMNGGVDTFTIVANRKVCHTGNYAPWHYVAMYLIDEAYATIWKSDLCNGLGFG</sequence>
<comment type="caution">
    <text evidence="1">The sequence shown here is derived from an EMBL/GenBank/DDBJ whole genome shotgun (WGS) entry which is preliminary data.</text>
</comment>
<name>A0A9W9PTK9_9EURO</name>
<organism evidence="1 2">
    <name type="scientific">Penicillium atrosanguineum</name>
    <dbReference type="NCBI Taxonomy" id="1132637"/>
    <lineage>
        <taxon>Eukaryota</taxon>
        <taxon>Fungi</taxon>
        <taxon>Dikarya</taxon>
        <taxon>Ascomycota</taxon>
        <taxon>Pezizomycotina</taxon>
        <taxon>Eurotiomycetes</taxon>
        <taxon>Eurotiomycetidae</taxon>
        <taxon>Eurotiales</taxon>
        <taxon>Aspergillaceae</taxon>
        <taxon>Penicillium</taxon>
    </lineage>
</organism>
<protein>
    <recommendedName>
        <fullName evidence="3">Arrestin-like N-terminal domain-containing protein</fullName>
    </recommendedName>
</protein>
<gene>
    <name evidence="1" type="ORF">N7476_006890</name>
</gene>
<dbReference type="EMBL" id="JAPZBO010000007">
    <property type="protein sequence ID" value="KAJ5311030.1"/>
    <property type="molecule type" value="Genomic_DNA"/>
</dbReference>